<accession>A0ABT8IYZ9</accession>
<dbReference type="Proteomes" id="UP001174210">
    <property type="component" value="Unassembled WGS sequence"/>
</dbReference>
<dbReference type="RefSeq" id="WP_301219393.1">
    <property type="nucleotide sequence ID" value="NZ_JAROCB010000003.1"/>
</dbReference>
<evidence type="ECO:0000313" key="2">
    <source>
        <dbReference type="Proteomes" id="UP001174210"/>
    </source>
</evidence>
<gene>
    <name evidence="1" type="ORF">P5G59_12895</name>
</gene>
<organism evidence="1 2">
    <name type="scientific">Leifsonia virtsii</name>
    <dbReference type="NCBI Taxonomy" id="3035915"/>
    <lineage>
        <taxon>Bacteria</taxon>
        <taxon>Bacillati</taxon>
        <taxon>Actinomycetota</taxon>
        <taxon>Actinomycetes</taxon>
        <taxon>Micrococcales</taxon>
        <taxon>Microbacteriaceae</taxon>
        <taxon>Leifsonia</taxon>
    </lineage>
</organism>
<proteinExistence type="predicted"/>
<comment type="caution">
    <text evidence="1">The sequence shown here is derived from an EMBL/GenBank/DDBJ whole genome shotgun (WGS) entry which is preliminary data.</text>
</comment>
<protein>
    <submittedName>
        <fullName evidence="1">Uncharacterized protein</fullName>
    </submittedName>
</protein>
<sequence length="365" mass="39843">MADGIFISPFATPRVAQPRNPSGSELKDAISAVGGEVIFDVATHAALLPTTDRVDFYDTWELWGPDGPVLDTPARQLQHVERVFERQSALGVPLLAPTVTVTSLDDSSSQIAIGVATVAAGLAKHSWQTLVGTRAFWRSDYRLDEYVGRLAALRSPTWVVTVANEMVMNHEPDLADVEAFSGLLRTIHSLSERSRVILTNADFAGLLGVAAGADTIGTGWDRSMRTFDPQAFHVSSDAGPRIPASYVTQGALSAVLRRDTADAIERWNPTVAQAVRGGPMPPSEQAEREHHMRALRETALSVAAIRDRVDRIARLREHYEAAGRNFDLLIANVQPFVKASDKATWQAQQLTTLESYAVAEGLWRI</sequence>
<dbReference type="EMBL" id="JAROCB010000003">
    <property type="protein sequence ID" value="MDN4598043.1"/>
    <property type="molecule type" value="Genomic_DNA"/>
</dbReference>
<name>A0ABT8IYZ9_9MICO</name>
<keyword evidence="2" id="KW-1185">Reference proteome</keyword>
<evidence type="ECO:0000313" key="1">
    <source>
        <dbReference type="EMBL" id="MDN4598043.1"/>
    </source>
</evidence>
<reference evidence="1" key="1">
    <citation type="submission" date="2023-03" db="EMBL/GenBank/DDBJ databases">
        <title>MT1 and MT2 Draft Genomes of Novel Species.</title>
        <authorList>
            <person name="Venkateswaran K."/>
        </authorList>
    </citation>
    <scope>NUCLEOTIDE SEQUENCE</scope>
    <source>
        <strain evidence="1">F6_8S_P_1A</strain>
    </source>
</reference>